<evidence type="ECO:0000256" key="6">
    <source>
        <dbReference type="ARBA" id="ARBA00023136"/>
    </source>
</evidence>
<feature type="transmembrane region" description="Helical" evidence="10">
    <location>
        <begin position="144"/>
        <end position="163"/>
    </location>
</feature>
<keyword evidence="7 9" id="KW-0675">Receptor</keyword>
<keyword evidence="6 10" id="KW-0472">Membrane</keyword>
<proteinExistence type="inferred from homology"/>
<evidence type="ECO:0000256" key="5">
    <source>
        <dbReference type="ARBA" id="ARBA00023040"/>
    </source>
</evidence>
<organism evidence="12 13">
    <name type="scientific">Tegillarca granosa</name>
    <name type="common">Malaysian cockle</name>
    <name type="synonym">Anadara granosa</name>
    <dbReference type="NCBI Taxonomy" id="220873"/>
    <lineage>
        <taxon>Eukaryota</taxon>
        <taxon>Metazoa</taxon>
        <taxon>Spiralia</taxon>
        <taxon>Lophotrochozoa</taxon>
        <taxon>Mollusca</taxon>
        <taxon>Bivalvia</taxon>
        <taxon>Autobranchia</taxon>
        <taxon>Pteriomorphia</taxon>
        <taxon>Arcoida</taxon>
        <taxon>Arcoidea</taxon>
        <taxon>Arcidae</taxon>
        <taxon>Tegillarca</taxon>
    </lineage>
</organism>
<dbReference type="Proteomes" id="UP001217089">
    <property type="component" value="Unassembled WGS sequence"/>
</dbReference>
<evidence type="ECO:0000256" key="1">
    <source>
        <dbReference type="ARBA" id="ARBA00004141"/>
    </source>
</evidence>
<dbReference type="SUPFAM" id="SSF81321">
    <property type="entry name" value="Family A G protein-coupled receptor-like"/>
    <property type="match status" value="1"/>
</dbReference>
<evidence type="ECO:0000256" key="7">
    <source>
        <dbReference type="ARBA" id="ARBA00023170"/>
    </source>
</evidence>
<keyword evidence="13" id="KW-1185">Reference proteome</keyword>
<dbReference type="PROSITE" id="PS00237">
    <property type="entry name" value="G_PROTEIN_RECEP_F1_1"/>
    <property type="match status" value="1"/>
</dbReference>
<protein>
    <recommendedName>
        <fullName evidence="11">G-protein coupled receptors family 1 profile domain-containing protein</fullName>
    </recommendedName>
</protein>
<dbReference type="EMBL" id="JARBDR010000214">
    <property type="protein sequence ID" value="KAJ8318576.1"/>
    <property type="molecule type" value="Genomic_DNA"/>
</dbReference>
<keyword evidence="3 9" id="KW-0812">Transmembrane</keyword>
<evidence type="ECO:0000256" key="8">
    <source>
        <dbReference type="ARBA" id="ARBA00023224"/>
    </source>
</evidence>
<dbReference type="SMART" id="SM01381">
    <property type="entry name" value="7TM_GPCR_Srsx"/>
    <property type="match status" value="1"/>
</dbReference>
<feature type="domain" description="G-protein coupled receptors family 1 profile" evidence="11">
    <location>
        <begin position="86"/>
        <end position="347"/>
    </location>
</feature>
<feature type="transmembrane region" description="Helical" evidence="10">
    <location>
        <begin position="69"/>
        <end position="95"/>
    </location>
</feature>
<accession>A0ABQ9FMS1</accession>
<keyword evidence="8 9" id="KW-0807">Transducer</keyword>
<feature type="transmembrane region" description="Helical" evidence="10">
    <location>
        <begin position="323"/>
        <end position="346"/>
    </location>
</feature>
<feature type="non-terminal residue" evidence="12">
    <location>
        <position position="444"/>
    </location>
</feature>
<dbReference type="InterPro" id="IPR000276">
    <property type="entry name" value="GPCR_Rhodpsn"/>
</dbReference>
<reference evidence="12 13" key="1">
    <citation type="submission" date="2022-12" db="EMBL/GenBank/DDBJ databases">
        <title>Chromosome-level genome of Tegillarca granosa.</title>
        <authorList>
            <person name="Kim J."/>
        </authorList>
    </citation>
    <scope>NUCLEOTIDE SEQUENCE [LARGE SCALE GENOMIC DNA]</scope>
    <source>
        <strain evidence="12">Teg-2019</strain>
        <tissue evidence="12">Adductor muscle</tissue>
    </source>
</reference>
<name>A0ABQ9FMS1_TEGGR</name>
<evidence type="ECO:0000256" key="10">
    <source>
        <dbReference type="SAM" id="Phobius"/>
    </source>
</evidence>
<dbReference type="PANTHER" id="PTHR45695">
    <property type="entry name" value="LEUCOKININ RECEPTOR-RELATED"/>
    <property type="match status" value="1"/>
</dbReference>
<feature type="transmembrane region" description="Helical" evidence="10">
    <location>
        <begin position="107"/>
        <end position="132"/>
    </location>
</feature>
<feature type="transmembrane region" description="Helical" evidence="10">
    <location>
        <begin position="230"/>
        <end position="259"/>
    </location>
</feature>
<dbReference type="Gene3D" id="1.20.1070.10">
    <property type="entry name" value="Rhodopsin 7-helix transmembrane proteins"/>
    <property type="match status" value="1"/>
</dbReference>
<dbReference type="PANTHER" id="PTHR45695:SF9">
    <property type="entry name" value="LEUCOKININ RECEPTOR"/>
    <property type="match status" value="1"/>
</dbReference>
<comment type="subcellular location">
    <subcellularLocation>
        <location evidence="1">Membrane</location>
        <topology evidence="1">Multi-pass membrane protein</topology>
    </subcellularLocation>
</comment>
<dbReference type="InterPro" id="IPR017452">
    <property type="entry name" value="GPCR_Rhodpsn_7TM"/>
</dbReference>
<feature type="transmembrane region" description="Helical" evidence="10">
    <location>
        <begin position="280"/>
        <end position="303"/>
    </location>
</feature>
<dbReference type="PROSITE" id="PS50262">
    <property type="entry name" value="G_PROTEIN_RECEP_F1_2"/>
    <property type="match status" value="1"/>
</dbReference>
<dbReference type="Pfam" id="PF00001">
    <property type="entry name" value="7tm_1"/>
    <property type="match status" value="1"/>
</dbReference>
<keyword evidence="4 10" id="KW-1133">Transmembrane helix</keyword>
<comment type="caution">
    <text evidence="12">The sequence shown here is derived from an EMBL/GenBank/DDBJ whole genome shotgun (WGS) entry which is preliminary data.</text>
</comment>
<evidence type="ECO:0000313" key="13">
    <source>
        <dbReference type="Proteomes" id="UP001217089"/>
    </source>
</evidence>
<evidence type="ECO:0000259" key="11">
    <source>
        <dbReference type="PROSITE" id="PS50262"/>
    </source>
</evidence>
<gene>
    <name evidence="12" type="ORF">KUTeg_003667</name>
</gene>
<dbReference type="PRINTS" id="PR01012">
    <property type="entry name" value="NRPEPTIDEYR"/>
</dbReference>
<evidence type="ECO:0000313" key="12">
    <source>
        <dbReference type="EMBL" id="KAJ8318576.1"/>
    </source>
</evidence>
<evidence type="ECO:0000256" key="2">
    <source>
        <dbReference type="ARBA" id="ARBA00010663"/>
    </source>
</evidence>
<feature type="transmembrane region" description="Helical" evidence="10">
    <location>
        <begin position="184"/>
        <end position="205"/>
    </location>
</feature>
<comment type="similarity">
    <text evidence="2 9">Belongs to the G-protein coupled receptor 1 family.</text>
</comment>
<sequence length="444" mass="50690">MIMESDVWKNVSNIYYKSVKDNSTMCQDCFVEGVTALNSKKIKNGTRSNFTTTGNMSEMLEETLSGETLIGLIFLYSITTFLSIAGNVLVVIVFVKGRRCKTDLRLFLINLAAADLIMATFCMPFTFADVILGQWVFSKPMCPIVLFMQLLSVCASVFTNMAIGTDRFMAVSFPLHSRITYKRAKYVIVCVWFASVSLSIVQLFVGRTIEIYPGVIKCNERWPLENSRRIYTIFILLLTYILPLVILSFTYSIVIILLWKRTTPGNKHHHRDIHQLRSKIKIVKMLVIVVAMFGICWLPIHVFTMVIDFNPELLQYESKEQEHLFMVLFLSAHWLAMSNSFANPIIYGFTNESFRADLVVLLHRWFPCCGCLKSIMTRTYSLSNYDSNIYRRQTTFRQSVTNNNTSSPGPGQLFLKKPSSYRLSFHNGRVGSGSSTRGSGFKKN</sequence>
<evidence type="ECO:0000256" key="4">
    <source>
        <dbReference type="ARBA" id="ARBA00022989"/>
    </source>
</evidence>
<dbReference type="PRINTS" id="PR00237">
    <property type="entry name" value="GPCRRHODOPSN"/>
</dbReference>
<evidence type="ECO:0000256" key="9">
    <source>
        <dbReference type="RuleBase" id="RU000688"/>
    </source>
</evidence>
<evidence type="ECO:0000256" key="3">
    <source>
        <dbReference type="ARBA" id="ARBA00022692"/>
    </source>
</evidence>
<keyword evidence="5 9" id="KW-0297">G-protein coupled receptor</keyword>
<dbReference type="InterPro" id="IPR000611">
    <property type="entry name" value="NPY_rcpt"/>
</dbReference>